<dbReference type="OrthoDB" id="497927at2759"/>
<dbReference type="InParanoid" id="A0A0C3EI21"/>
<dbReference type="AlphaFoldDB" id="A0A0C3EI21"/>
<protein>
    <submittedName>
        <fullName evidence="1">Uncharacterized protein</fullName>
    </submittedName>
</protein>
<organism evidence="1 2">
    <name type="scientific">Scleroderma citrinum Foug A</name>
    <dbReference type="NCBI Taxonomy" id="1036808"/>
    <lineage>
        <taxon>Eukaryota</taxon>
        <taxon>Fungi</taxon>
        <taxon>Dikarya</taxon>
        <taxon>Basidiomycota</taxon>
        <taxon>Agaricomycotina</taxon>
        <taxon>Agaricomycetes</taxon>
        <taxon>Agaricomycetidae</taxon>
        <taxon>Boletales</taxon>
        <taxon>Sclerodermatineae</taxon>
        <taxon>Sclerodermataceae</taxon>
        <taxon>Scleroderma</taxon>
    </lineage>
</organism>
<reference evidence="1 2" key="1">
    <citation type="submission" date="2014-04" db="EMBL/GenBank/DDBJ databases">
        <authorList>
            <consortium name="DOE Joint Genome Institute"/>
            <person name="Kuo A."/>
            <person name="Kohler A."/>
            <person name="Nagy L.G."/>
            <person name="Floudas D."/>
            <person name="Copeland A."/>
            <person name="Barry K.W."/>
            <person name="Cichocki N."/>
            <person name="Veneault-Fourrey C."/>
            <person name="LaButti K."/>
            <person name="Lindquist E.A."/>
            <person name="Lipzen A."/>
            <person name="Lundell T."/>
            <person name="Morin E."/>
            <person name="Murat C."/>
            <person name="Sun H."/>
            <person name="Tunlid A."/>
            <person name="Henrissat B."/>
            <person name="Grigoriev I.V."/>
            <person name="Hibbett D.S."/>
            <person name="Martin F."/>
            <person name="Nordberg H.P."/>
            <person name="Cantor M.N."/>
            <person name="Hua S.X."/>
        </authorList>
    </citation>
    <scope>NUCLEOTIDE SEQUENCE [LARGE SCALE GENOMIC DNA]</scope>
    <source>
        <strain evidence="1 2">Foug A</strain>
    </source>
</reference>
<reference evidence="2" key="2">
    <citation type="submission" date="2015-01" db="EMBL/GenBank/DDBJ databases">
        <title>Evolutionary Origins and Diversification of the Mycorrhizal Mutualists.</title>
        <authorList>
            <consortium name="DOE Joint Genome Institute"/>
            <consortium name="Mycorrhizal Genomics Consortium"/>
            <person name="Kohler A."/>
            <person name="Kuo A."/>
            <person name="Nagy L.G."/>
            <person name="Floudas D."/>
            <person name="Copeland A."/>
            <person name="Barry K.W."/>
            <person name="Cichocki N."/>
            <person name="Veneault-Fourrey C."/>
            <person name="LaButti K."/>
            <person name="Lindquist E.A."/>
            <person name="Lipzen A."/>
            <person name="Lundell T."/>
            <person name="Morin E."/>
            <person name="Murat C."/>
            <person name="Riley R."/>
            <person name="Ohm R."/>
            <person name="Sun H."/>
            <person name="Tunlid A."/>
            <person name="Henrissat B."/>
            <person name="Grigoriev I.V."/>
            <person name="Hibbett D.S."/>
            <person name="Martin F."/>
        </authorList>
    </citation>
    <scope>NUCLEOTIDE SEQUENCE [LARGE SCALE GENOMIC DNA]</scope>
    <source>
        <strain evidence="2">Foug A</strain>
    </source>
</reference>
<proteinExistence type="predicted"/>
<keyword evidence="2" id="KW-1185">Reference proteome</keyword>
<dbReference type="STRING" id="1036808.A0A0C3EI21"/>
<dbReference type="EMBL" id="KN822011">
    <property type="protein sequence ID" value="KIM67929.1"/>
    <property type="molecule type" value="Genomic_DNA"/>
</dbReference>
<evidence type="ECO:0000313" key="2">
    <source>
        <dbReference type="Proteomes" id="UP000053989"/>
    </source>
</evidence>
<gene>
    <name evidence="1" type="ORF">SCLCIDRAFT_1210086</name>
</gene>
<dbReference type="Proteomes" id="UP000053989">
    <property type="component" value="Unassembled WGS sequence"/>
</dbReference>
<evidence type="ECO:0000313" key="1">
    <source>
        <dbReference type="EMBL" id="KIM67929.1"/>
    </source>
</evidence>
<sequence length="53" mass="6185">MIVDRGNDFPQAMEDKLLSYGADMWHFRDHGDRGTSRALISYRGDHLGFKRFP</sequence>
<accession>A0A0C3EI21</accession>
<name>A0A0C3EI21_9AGAM</name>
<dbReference type="HOGENOM" id="CLU_3070067_0_0_1"/>